<dbReference type="GO" id="GO:0009424">
    <property type="term" value="C:bacterial-type flagellum hook"/>
    <property type="evidence" value="ECO:0007669"/>
    <property type="project" value="InterPro"/>
</dbReference>
<evidence type="ECO:0000259" key="10">
    <source>
        <dbReference type="Pfam" id="PF21158"/>
    </source>
</evidence>
<organism evidence="12 13">
    <name type="scientific">Sulfurirhabdus autotrophica</name>
    <dbReference type="NCBI Taxonomy" id="1706046"/>
    <lineage>
        <taxon>Bacteria</taxon>
        <taxon>Pseudomonadati</taxon>
        <taxon>Pseudomonadota</taxon>
        <taxon>Betaproteobacteria</taxon>
        <taxon>Nitrosomonadales</taxon>
        <taxon>Sulfuricellaceae</taxon>
        <taxon>Sulfurirhabdus</taxon>
    </lineage>
</organism>
<accession>A0A4R3YJ45</accession>
<dbReference type="PANTHER" id="PTHR30033">
    <property type="entry name" value="FLAGELLAR HOOK-ASSOCIATED PROTEIN 1"/>
    <property type="match status" value="1"/>
</dbReference>
<keyword evidence="12" id="KW-0966">Cell projection</keyword>
<dbReference type="Pfam" id="PF22638">
    <property type="entry name" value="FlgK_D1"/>
    <property type="match status" value="1"/>
</dbReference>
<evidence type="ECO:0000256" key="6">
    <source>
        <dbReference type="ARBA" id="ARBA00023143"/>
    </source>
</evidence>
<name>A0A4R3YJ45_9PROT</name>
<feature type="domain" description="Flagellar hook-associated protein FlgK helical" evidence="11">
    <location>
        <begin position="92"/>
        <end position="328"/>
    </location>
</feature>
<evidence type="ECO:0000256" key="7">
    <source>
        <dbReference type="SAM" id="Coils"/>
    </source>
</evidence>
<keyword evidence="6" id="KW-0975">Bacterial flagellum</keyword>
<dbReference type="PRINTS" id="PR01005">
    <property type="entry name" value="FLGHOOKAP1"/>
</dbReference>
<dbReference type="RefSeq" id="WP_124947384.1">
    <property type="nucleotide sequence ID" value="NZ_BHVT01000073.1"/>
</dbReference>
<evidence type="ECO:0000256" key="3">
    <source>
        <dbReference type="ARBA" id="ARBA00009677"/>
    </source>
</evidence>
<dbReference type="GO" id="GO:0044780">
    <property type="term" value="P:bacterial-type flagellum assembly"/>
    <property type="evidence" value="ECO:0007669"/>
    <property type="project" value="InterPro"/>
</dbReference>
<keyword evidence="5" id="KW-0964">Secreted</keyword>
<gene>
    <name evidence="12" type="ORF">EDC63_101697</name>
</gene>
<dbReference type="InterPro" id="IPR010930">
    <property type="entry name" value="Flg_bb/hook_C_dom"/>
</dbReference>
<dbReference type="GO" id="GO:0005576">
    <property type="term" value="C:extracellular region"/>
    <property type="evidence" value="ECO:0007669"/>
    <property type="project" value="UniProtKB-SubCell"/>
</dbReference>
<evidence type="ECO:0000256" key="4">
    <source>
        <dbReference type="ARBA" id="ARBA00016244"/>
    </source>
</evidence>
<protein>
    <recommendedName>
        <fullName evidence="4">Flagellar hook-associated protein 1</fullName>
    </recommendedName>
</protein>
<keyword evidence="12" id="KW-0282">Flagellum</keyword>
<evidence type="ECO:0000256" key="8">
    <source>
        <dbReference type="SAM" id="MobiDB-lite"/>
    </source>
</evidence>
<proteinExistence type="inferred from homology"/>
<feature type="domain" description="Flagellar basal-body/hook protein C-terminal" evidence="9">
    <location>
        <begin position="609"/>
        <end position="648"/>
    </location>
</feature>
<dbReference type="GO" id="GO:0005198">
    <property type="term" value="F:structural molecule activity"/>
    <property type="evidence" value="ECO:0007669"/>
    <property type="project" value="InterPro"/>
</dbReference>
<comment type="similarity">
    <text evidence="3">Belongs to the flagella basal body rod proteins family.</text>
</comment>
<dbReference type="Proteomes" id="UP000295367">
    <property type="component" value="Unassembled WGS sequence"/>
</dbReference>
<dbReference type="Pfam" id="PF21158">
    <property type="entry name" value="flgK_1st_1"/>
    <property type="match status" value="1"/>
</dbReference>
<dbReference type="NCBIfam" id="TIGR02492">
    <property type="entry name" value="flgK_ends"/>
    <property type="match status" value="1"/>
</dbReference>
<dbReference type="AlphaFoldDB" id="A0A4R3YJ45"/>
<evidence type="ECO:0000313" key="12">
    <source>
        <dbReference type="EMBL" id="TCV90723.1"/>
    </source>
</evidence>
<dbReference type="OrthoDB" id="9802553at2"/>
<dbReference type="SUPFAM" id="SSF64518">
    <property type="entry name" value="Phase 1 flagellin"/>
    <property type="match status" value="2"/>
</dbReference>
<keyword evidence="12" id="KW-0969">Cilium</keyword>
<evidence type="ECO:0000313" key="13">
    <source>
        <dbReference type="Proteomes" id="UP000295367"/>
    </source>
</evidence>
<dbReference type="PANTHER" id="PTHR30033:SF1">
    <property type="entry name" value="FLAGELLAR HOOK-ASSOCIATED PROTEIN 1"/>
    <property type="match status" value="1"/>
</dbReference>
<dbReference type="InterPro" id="IPR002371">
    <property type="entry name" value="FlgK"/>
</dbReference>
<dbReference type="Pfam" id="PF06429">
    <property type="entry name" value="Flg_bbr_C"/>
    <property type="match status" value="1"/>
</dbReference>
<comment type="caution">
    <text evidence="12">The sequence shown here is derived from an EMBL/GenBank/DDBJ whole genome shotgun (WGS) entry which is preliminary data.</text>
</comment>
<evidence type="ECO:0000256" key="2">
    <source>
        <dbReference type="ARBA" id="ARBA00004613"/>
    </source>
</evidence>
<dbReference type="EMBL" id="SMCO01000001">
    <property type="protein sequence ID" value="TCV90723.1"/>
    <property type="molecule type" value="Genomic_DNA"/>
</dbReference>
<evidence type="ECO:0000259" key="9">
    <source>
        <dbReference type="Pfam" id="PF06429"/>
    </source>
</evidence>
<comment type="subcellular location">
    <subcellularLocation>
        <location evidence="1">Bacterial flagellum</location>
    </subcellularLocation>
    <subcellularLocation>
        <location evidence="2">Secreted</location>
    </subcellularLocation>
</comment>
<evidence type="ECO:0000256" key="1">
    <source>
        <dbReference type="ARBA" id="ARBA00004365"/>
    </source>
</evidence>
<evidence type="ECO:0000259" key="11">
    <source>
        <dbReference type="Pfam" id="PF22638"/>
    </source>
</evidence>
<reference evidence="12 13" key="1">
    <citation type="submission" date="2019-03" db="EMBL/GenBank/DDBJ databases">
        <title>Genomic Encyclopedia of Type Strains, Phase IV (KMG-IV): sequencing the most valuable type-strain genomes for metagenomic binning, comparative biology and taxonomic classification.</title>
        <authorList>
            <person name="Goeker M."/>
        </authorList>
    </citation>
    <scope>NUCLEOTIDE SEQUENCE [LARGE SCALE GENOMIC DNA]</scope>
    <source>
        <strain evidence="12 13">DSM 100309</strain>
    </source>
</reference>
<feature type="region of interest" description="Disordered" evidence="8">
    <location>
        <begin position="444"/>
        <end position="463"/>
    </location>
</feature>
<keyword evidence="13" id="KW-1185">Reference proteome</keyword>
<feature type="coiled-coil region" evidence="7">
    <location>
        <begin position="161"/>
        <end position="188"/>
    </location>
</feature>
<keyword evidence="7" id="KW-0175">Coiled coil</keyword>
<evidence type="ECO:0000256" key="5">
    <source>
        <dbReference type="ARBA" id="ARBA00022525"/>
    </source>
</evidence>
<sequence>MSTYSIGISALQAAQAGLITTQHNIANAATPGFHRQQIIQGAAIPQQSGVGFLGQGVQVTDVQRLYSQFLTDQVMNTEAQGQYLNAYYGQVKQIDNLLADPNAGLSPSVQQFFSAVQELASNPSSAPARQSVLSEAQTLVSRFGTINQRLSDLRQDVNTQLSGTVAEINSAAKQIANLNEQIVLAQGTASATQSPNDLLDLRDKLVSDLNKLAKATVVKQYDGTLNVYIGNGQALVVGQRTFSLTVNQSAEDPDNLVIGYNSSGTTNTPISTASLGGGKLGGLLDFRSNILETAQNSLGRVAVGLAETFNSQHKLGVDLNGVLGKDFFSIAATSPSVSGNTNNTSGVKLTAAFDPNAAGSLTTGSYRITYDSAGANYNITDLTSNTSTTVAAASLSTAIGGITLSASGTPNNGDSFLVLPTRYGARDISVAITNTSDLAAAAPVQTSATPSNTGTGQISSNGVSSVATLPTASVTLTYDSSTSSFVKSSADPSYNGGAPIPYTSGSTISLNGVNFVITGTPANGDTFNISPNYGPGFTATSDNRNALQLTSLQTANTLVNNAAGKATVSYQSAYSQLVSTVGIKTREIDIRNQAQTSLIDQTRQAEQSLSGVNLDEEAANLVRYQQAYQAASKALEISSKLFDTILSLG</sequence>
<dbReference type="InterPro" id="IPR053927">
    <property type="entry name" value="FlgK_helical"/>
</dbReference>
<dbReference type="InterPro" id="IPR049119">
    <property type="entry name" value="FlgK_D2-like"/>
</dbReference>
<feature type="domain" description="Flagellar hook-associated protein 1 D2-like" evidence="10">
    <location>
        <begin position="340"/>
        <end position="420"/>
    </location>
</feature>